<dbReference type="EMBL" id="PISP01000001">
    <property type="protein sequence ID" value="PKD44327.1"/>
    <property type="molecule type" value="Genomic_DNA"/>
</dbReference>
<dbReference type="Proteomes" id="UP000233398">
    <property type="component" value="Unassembled WGS sequence"/>
</dbReference>
<dbReference type="RefSeq" id="WP_101071618.1">
    <property type="nucleotide sequence ID" value="NZ_PISP01000001.1"/>
</dbReference>
<protein>
    <recommendedName>
        <fullName evidence="4">YtxH domain-containing protein</fullName>
    </recommendedName>
</protein>
<dbReference type="OrthoDB" id="676025at2"/>
<feature type="transmembrane region" description="Helical" evidence="1">
    <location>
        <begin position="6"/>
        <end position="25"/>
    </location>
</feature>
<keyword evidence="1" id="KW-1133">Transmembrane helix</keyword>
<evidence type="ECO:0008006" key="4">
    <source>
        <dbReference type="Google" id="ProtNLM"/>
    </source>
</evidence>
<evidence type="ECO:0000256" key="1">
    <source>
        <dbReference type="SAM" id="Phobius"/>
    </source>
</evidence>
<evidence type="ECO:0000313" key="2">
    <source>
        <dbReference type="EMBL" id="PKD44327.1"/>
    </source>
</evidence>
<keyword evidence="1" id="KW-0472">Membrane</keyword>
<proteinExistence type="predicted"/>
<accession>A0A2N0VJF3</accession>
<sequence>MKNSSVIMTTLFVGAAGVIAGVLLATGKGAKPKTKFARKSQEYKEFLLDNFNEFTDFVSHPFENLEEETKRLSKKANAKAKRVIPEINQEFN</sequence>
<keyword evidence="1" id="KW-0812">Transmembrane</keyword>
<gene>
    <name evidence="2" type="ORF">CWD77_02335</name>
</gene>
<comment type="caution">
    <text evidence="2">The sequence shown here is derived from an EMBL/GenBank/DDBJ whole genome shotgun (WGS) entry which is preliminary data.</text>
</comment>
<keyword evidence="3" id="KW-1185">Reference proteome</keyword>
<dbReference type="AlphaFoldDB" id="A0A2N0VJF3"/>
<name>A0A2N0VJF3_9BACT</name>
<reference evidence="2 3" key="1">
    <citation type="submission" date="2017-11" db="EMBL/GenBank/DDBJ databases">
        <title>Rhodohalobacter 15182 sp. nov., isolated from a salt lake.</title>
        <authorList>
            <person name="Han S."/>
        </authorList>
    </citation>
    <scope>NUCLEOTIDE SEQUENCE [LARGE SCALE GENOMIC DNA]</scope>
    <source>
        <strain evidence="2 3">15182</strain>
    </source>
</reference>
<organism evidence="2 3">
    <name type="scientific">Rhodohalobacter barkolensis</name>
    <dbReference type="NCBI Taxonomy" id="2053187"/>
    <lineage>
        <taxon>Bacteria</taxon>
        <taxon>Pseudomonadati</taxon>
        <taxon>Balneolota</taxon>
        <taxon>Balneolia</taxon>
        <taxon>Balneolales</taxon>
        <taxon>Balneolaceae</taxon>
        <taxon>Rhodohalobacter</taxon>
    </lineage>
</organism>
<evidence type="ECO:0000313" key="3">
    <source>
        <dbReference type="Proteomes" id="UP000233398"/>
    </source>
</evidence>